<feature type="transmembrane region" description="Helical" evidence="2">
    <location>
        <begin position="6"/>
        <end position="28"/>
    </location>
</feature>
<dbReference type="Pfam" id="PF07584">
    <property type="entry name" value="BatA"/>
    <property type="match status" value="1"/>
</dbReference>
<keyword evidence="2" id="KW-1133">Transmembrane helix</keyword>
<organism evidence="5 6">
    <name type="scientific">Methyloligella solikamskensis</name>
    <dbReference type="NCBI Taxonomy" id="1177756"/>
    <lineage>
        <taxon>Bacteria</taxon>
        <taxon>Pseudomonadati</taxon>
        <taxon>Pseudomonadota</taxon>
        <taxon>Alphaproteobacteria</taxon>
        <taxon>Hyphomicrobiales</taxon>
        <taxon>Hyphomicrobiaceae</taxon>
        <taxon>Methyloligella</taxon>
    </lineage>
</organism>
<evidence type="ECO:0000259" key="4">
    <source>
        <dbReference type="Pfam" id="PF13709"/>
    </source>
</evidence>
<dbReference type="PANTHER" id="PTHR37464:SF1">
    <property type="entry name" value="BLL2463 PROTEIN"/>
    <property type="match status" value="1"/>
</dbReference>
<dbReference type="SUPFAM" id="SSF52317">
    <property type="entry name" value="Class I glutamine amidotransferase-like"/>
    <property type="match status" value="1"/>
</dbReference>
<feature type="domain" description="DUF4159" evidence="4">
    <location>
        <begin position="752"/>
        <end position="962"/>
    </location>
</feature>
<dbReference type="CDD" id="cd03143">
    <property type="entry name" value="A4_beta-galactosidase_middle_domain"/>
    <property type="match status" value="1"/>
</dbReference>
<evidence type="ECO:0000259" key="3">
    <source>
        <dbReference type="Pfam" id="PF07584"/>
    </source>
</evidence>
<feature type="transmembrane region" description="Helical" evidence="2">
    <location>
        <begin position="686"/>
        <end position="705"/>
    </location>
</feature>
<dbReference type="Proteomes" id="UP001597102">
    <property type="component" value="Unassembled WGS sequence"/>
</dbReference>
<accession>A0ABW3J8N8</accession>
<evidence type="ECO:0000313" key="6">
    <source>
        <dbReference type="Proteomes" id="UP001597102"/>
    </source>
</evidence>
<dbReference type="InterPro" id="IPR024163">
    <property type="entry name" value="Aerotolerance_reg_N"/>
</dbReference>
<protein>
    <submittedName>
        <fullName evidence="5">DUF4159 domain-containing protein</fullName>
    </submittedName>
</protein>
<evidence type="ECO:0000256" key="2">
    <source>
        <dbReference type="SAM" id="Phobius"/>
    </source>
</evidence>
<dbReference type="InterPro" id="IPR025297">
    <property type="entry name" value="DUF4159"/>
</dbReference>
<sequence>MITLGSLGILQPWVLLGLAALPAIWWLMRLTPPSPQRINFPPTRLLKDLQTTEETPAHSPWWLTLLRMLLAALIVLALSQPVLNPETDTAAGEGPLLLVVDNGWASASHWAERREAITAALDEAAREGKPVVLAPTAKGETLSEPDDAGRARERAAGLAPKPYAPDRAGLAEKLESQLGDRTDYSVLWLTDGIDYGASEAFAETLAGLAGGTGSLRILRPGREDAPLLLGRSTGDATALQAKVTSAAEGPRSGTVQALTARAEPLGEAAFRIPDGKREATVEFDLPLEIRNQIARLQIRAETSAGAVQLLDGRSQWHRVGIISGESREAAQPLLSPLYYVQRALSPYADVVTPREANVTLAVEDLIDQNVSTMVLADIGKLLPATQEDLEEWLGAGGVLIRFAGPRMEQGGDELLPVVLRRGGRSLGGSMSWSDPQPLAVFDDESPFRGLEIPDDVDVKRQVLADPTVATDSQVWARLADGTPLVTAARQGDGWVVLFHITANSDWSNLPLSGLFVQMLRRIVALAPTKVEIGDAGEASTVAAGAEDEAAAINQTALAPVQTLDGFGQLIPAPPEAAPIPAKEIDSVTPSPEHPPGFYGRDRATRALNIGRPNMRLAPMGDLSSAAGQTATIGGYTLRPPMALEKWLYLAALGLFVVDIIAMLILSGGMRWRGRLGGSSASRTGSGAAGAAVILLGIALVAGNPADAVAQAQFLQSPPSGNLPAQDEPSNQITADDITPEEMFGLESSLATHLAYVETGDPAIDETSRQGLAGLSRVLTARTALEPAEPIGVDIEKDDLAFFPVLYWPVEQDAAPLSDATLAKVDAYMKQGGMIVFDTKQENANARLRGSALERLIGKLDIPPLEPVPAEHVLTKAFYLMDSFPGRWDGGTLWVEAAPQTDAERAVRSQTDGVSSLVISSNDFASAWALDDQNRPLYPVVPGGEVQREMAFRAGVNIVMYALTGNYKADQVHVPALLERLGQ</sequence>
<feature type="region of interest" description="Disordered" evidence="1">
    <location>
        <begin position="138"/>
        <end position="163"/>
    </location>
</feature>
<proteinExistence type="predicted"/>
<keyword evidence="2" id="KW-0472">Membrane</keyword>
<feature type="domain" description="Aerotolerance regulator N-terminal" evidence="3">
    <location>
        <begin position="10"/>
        <end position="81"/>
    </location>
</feature>
<name>A0ABW3J8N8_9HYPH</name>
<evidence type="ECO:0000313" key="5">
    <source>
        <dbReference type="EMBL" id="MFD0986641.1"/>
    </source>
</evidence>
<comment type="caution">
    <text evidence="5">The sequence shown here is derived from an EMBL/GenBank/DDBJ whole genome shotgun (WGS) entry which is preliminary data.</text>
</comment>
<dbReference type="Pfam" id="PF13709">
    <property type="entry name" value="DUF4159"/>
    <property type="match status" value="1"/>
</dbReference>
<dbReference type="NCBIfam" id="TIGR02226">
    <property type="entry name" value="two_anch"/>
    <property type="match status" value="1"/>
</dbReference>
<gene>
    <name evidence="5" type="ORF">ACFQ2F_05975</name>
</gene>
<dbReference type="Gene3D" id="3.40.50.12140">
    <property type="entry name" value="Domain of unknown function DUF4159"/>
    <property type="match status" value="1"/>
</dbReference>
<evidence type="ECO:0000256" key="1">
    <source>
        <dbReference type="SAM" id="MobiDB-lite"/>
    </source>
</evidence>
<feature type="transmembrane region" description="Helical" evidence="2">
    <location>
        <begin position="646"/>
        <end position="665"/>
    </location>
</feature>
<dbReference type="InterPro" id="IPR011933">
    <property type="entry name" value="Double_TM_dom"/>
</dbReference>
<dbReference type="PANTHER" id="PTHR37464">
    <property type="entry name" value="BLL2463 PROTEIN"/>
    <property type="match status" value="1"/>
</dbReference>
<dbReference type="InterPro" id="IPR029062">
    <property type="entry name" value="Class_I_gatase-like"/>
</dbReference>
<reference evidence="6" key="1">
    <citation type="journal article" date="2019" name="Int. J. Syst. Evol. Microbiol.">
        <title>The Global Catalogue of Microorganisms (GCM) 10K type strain sequencing project: providing services to taxonomists for standard genome sequencing and annotation.</title>
        <authorList>
            <consortium name="The Broad Institute Genomics Platform"/>
            <consortium name="The Broad Institute Genome Sequencing Center for Infectious Disease"/>
            <person name="Wu L."/>
            <person name="Ma J."/>
        </authorList>
    </citation>
    <scope>NUCLEOTIDE SEQUENCE [LARGE SCALE GENOMIC DNA]</scope>
    <source>
        <strain evidence="6">CCUG 61697</strain>
    </source>
</reference>
<dbReference type="RefSeq" id="WP_379087163.1">
    <property type="nucleotide sequence ID" value="NZ_JBHTJO010000001.1"/>
</dbReference>
<keyword evidence="6" id="KW-1185">Reference proteome</keyword>
<dbReference type="EMBL" id="JBHTJO010000001">
    <property type="protein sequence ID" value="MFD0986641.1"/>
    <property type="molecule type" value="Genomic_DNA"/>
</dbReference>
<dbReference type="Gene3D" id="3.40.50.880">
    <property type="match status" value="1"/>
</dbReference>
<keyword evidence="2" id="KW-0812">Transmembrane</keyword>